<sequence>MIDKSKNEYNVYIDESGDEGINKGSKYFILTAIIVKKEKDLEISKSVDLIKENLELSRKTQLHWKLLKGMPNKRMIMDVVSELDIKIINVIIDAKCIQFIPSNNIYNFFSGYLYERICWYMNDNNGVANINISARGNLSKEKLSNYLNDKNHKKFNIDTNCIKQIKIIPNERKKLLQLADCCCSALFQALKYNNNIHFDYIKRIQHKLYSRGSNLLSYGLKLVPNNSNSIELKNLVNYLKASKK</sequence>
<dbReference type="InterPro" id="IPR024524">
    <property type="entry name" value="DUF3800"/>
</dbReference>
<dbReference type="EMBL" id="DVFV01000105">
    <property type="protein sequence ID" value="HIQ91199.1"/>
    <property type="molecule type" value="Genomic_DNA"/>
</dbReference>
<name>A0A9D0ZRA7_9FIRM</name>
<protein>
    <submittedName>
        <fullName evidence="1">DUF3800 domain-containing protein</fullName>
    </submittedName>
</protein>
<reference evidence="1" key="1">
    <citation type="submission" date="2020-10" db="EMBL/GenBank/DDBJ databases">
        <authorList>
            <person name="Gilroy R."/>
        </authorList>
    </citation>
    <scope>NUCLEOTIDE SEQUENCE</scope>
    <source>
        <strain evidence="1">CHK147-3167</strain>
    </source>
</reference>
<evidence type="ECO:0000313" key="1">
    <source>
        <dbReference type="EMBL" id="HIQ91199.1"/>
    </source>
</evidence>
<accession>A0A9D0ZRA7</accession>
<evidence type="ECO:0000313" key="2">
    <source>
        <dbReference type="Proteomes" id="UP000886786"/>
    </source>
</evidence>
<gene>
    <name evidence="1" type="ORF">IAB27_06230</name>
</gene>
<organism evidence="1 2">
    <name type="scientific">Candidatus Coprosoma intestinipullorum</name>
    <dbReference type="NCBI Taxonomy" id="2840752"/>
    <lineage>
        <taxon>Bacteria</taxon>
        <taxon>Bacillati</taxon>
        <taxon>Bacillota</taxon>
        <taxon>Bacillota incertae sedis</taxon>
        <taxon>Candidatus Coprosoma</taxon>
    </lineage>
</organism>
<comment type="caution">
    <text evidence="1">The sequence shown here is derived from an EMBL/GenBank/DDBJ whole genome shotgun (WGS) entry which is preliminary data.</text>
</comment>
<dbReference type="AlphaFoldDB" id="A0A9D0ZRA7"/>
<dbReference type="Pfam" id="PF12686">
    <property type="entry name" value="DUF3800"/>
    <property type="match status" value="1"/>
</dbReference>
<proteinExistence type="predicted"/>
<dbReference type="Proteomes" id="UP000886786">
    <property type="component" value="Unassembled WGS sequence"/>
</dbReference>
<reference evidence="1" key="2">
    <citation type="journal article" date="2021" name="PeerJ">
        <title>Extensive microbial diversity within the chicken gut microbiome revealed by metagenomics and culture.</title>
        <authorList>
            <person name="Gilroy R."/>
            <person name="Ravi A."/>
            <person name="Getino M."/>
            <person name="Pursley I."/>
            <person name="Horton D.L."/>
            <person name="Alikhan N.F."/>
            <person name="Baker D."/>
            <person name="Gharbi K."/>
            <person name="Hall N."/>
            <person name="Watson M."/>
            <person name="Adriaenssens E.M."/>
            <person name="Foster-Nyarko E."/>
            <person name="Jarju S."/>
            <person name="Secka A."/>
            <person name="Antonio M."/>
            <person name="Oren A."/>
            <person name="Chaudhuri R.R."/>
            <person name="La Ragione R."/>
            <person name="Hildebrand F."/>
            <person name="Pallen M.J."/>
        </authorList>
    </citation>
    <scope>NUCLEOTIDE SEQUENCE</scope>
    <source>
        <strain evidence="1">CHK147-3167</strain>
    </source>
</reference>